<evidence type="ECO:0000313" key="2">
    <source>
        <dbReference type="Proteomes" id="UP000192796"/>
    </source>
</evidence>
<accession>A0A1V9G966</accession>
<comment type="caution">
    <text evidence="1">The sequence shown here is derived from an EMBL/GenBank/DDBJ whole genome shotgun (WGS) entry which is preliminary data.</text>
</comment>
<keyword evidence="2" id="KW-1185">Reference proteome</keyword>
<dbReference type="EMBL" id="LVYD01000001">
    <property type="protein sequence ID" value="OQP67084.1"/>
    <property type="molecule type" value="Genomic_DNA"/>
</dbReference>
<dbReference type="AlphaFoldDB" id="A0A1V9G966"/>
<gene>
    <name evidence="1" type="ORF">A3860_01625</name>
</gene>
<proteinExistence type="predicted"/>
<organism evidence="1 2">
    <name type="scientific">Niastella vici</name>
    <dbReference type="NCBI Taxonomy" id="1703345"/>
    <lineage>
        <taxon>Bacteria</taxon>
        <taxon>Pseudomonadati</taxon>
        <taxon>Bacteroidota</taxon>
        <taxon>Chitinophagia</taxon>
        <taxon>Chitinophagales</taxon>
        <taxon>Chitinophagaceae</taxon>
        <taxon>Niastella</taxon>
    </lineage>
</organism>
<reference evidence="1 2" key="1">
    <citation type="submission" date="2016-03" db="EMBL/GenBank/DDBJ databases">
        <title>Niastella vici sp. nov., isolated from farmland soil.</title>
        <authorList>
            <person name="Chen L."/>
            <person name="Wang D."/>
            <person name="Yang S."/>
            <person name="Wang G."/>
        </authorList>
    </citation>
    <scope>NUCLEOTIDE SEQUENCE [LARGE SCALE GENOMIC DNA]</scope>
    <source>
        <strain evidence="1 2">DJ57</strain>
    </source>
</reference>
<sequence length="73" mass="8310">MLFSGETLRKISGLFDTPVIYQKISLFKYLSIAPLENCKQLFTPVIFEFLSPVLSVPSMRWPVDLFEINGAVL</sequence>
<evidence type="ECO:0000313" key="1">
    <source>
        <dbReference type="EMBL" id="OQP67084.1"/>
    </source>
</evidence>
<name>A0A1V9G966_9BACT</name>
<dbReference type="Proteomes" id="UP000192796">
    <property type="component" value="Unassembled WGS sequence"/>
</dbReference>
<protein>
    <submittedName>
        <fullName evidence="1">Uncharacterized protein</fullName>
    </submittedName>
</protein>